<evidence type="ECO:0000256" key="1">
    <source>
        <dbReference type="ARBA" id="ARBA00006342"/>
    </source>
</evidence>
<dbReference type="GO" id="GO:0003723">
    <property type="term" value="F:RNA binding"/>
    <property type="evidence" value="ECO:0007669"/>
    <property type="project" value="UniProtKB-KW"/>
</dbReference>
<evidence type="ECO:0000256" key="7">
    <source>
        <dbReference type="ARBA" id="ARBA00023118"/>
    </source>
</evidence>
<protein>
    <recommendedName>
        <fullName evidence="2">CRISPR system Cms endoribonuclease Csm3</fullName>
    </recommendedName>
    <alternativeName>
        <fullName evidence="8">CRISPR type III A-associated RAMP protein Csm3</fullName>
    </alternativeName>
</protein>
<accession>A0A644V412</accession>
<dbReference type="InterPro" id="IPR005537">
    <property type="entry name" value="RAMP_III_fam"/>
</dbReference>
<dbReference type="GO" id="GO:0004519">
    <property type="term" value="F:endonuclease activity"/>
    <property type="evidence" value="ECO:0007669"/>
    <property type="project" value="UniProtKB-KW"/>
</dbReference>
<dbReference type="Pfam" id="PF03787">
    <property type="entry name" value="RAMPs"/>
    <property type="match status" value="1"/>
</dbReference>
<keyword evidence="4" id="KW-0255">Endonuclease</keyword>
<reference evidence="10" key="1">
    <citation type="submission" date="2019-08" db="EMBL/GenBank/DDBJ databases">
        <authorList>
            <person name="Kucharzyk K."/>
            <person name="Murdoch R.W."/>
            <person name="Higgins S."/>
            <person name="Loffler F."/>
        </authorList>
    </citation>
    <scope>NUCLEOTIDE SEQUENCE</scope>
</reference>
<evidence type="ECO:0000256" key="6">
    <source>
        <dbReference type="ARBA" id="ARBA00022884"/>
    </source>
</evidence>
<evidence type="ECO:0000256" key="5">
    <source>
        <dbReference type="ARBA" id="ARBA00022801"/>
    </source>
</evidence>
<dbReference type="GO" id="GO:0016787">
    <property type="term" value="F:hydrolase activity"/>
    <property type="evidence" value="ECO:0007669"/>
    <property type="project" value="UniProtKB-KW"/>
</dbReference>
<name>A0A644V412_9ZZZZ</name>
<dbReference type="NCBIfam" id="TIGR02582">
    <property type="entry name" value="cas7_TM1809"/>
    <property type="match status" value="1"/>
</dbReference>
<dbReference type="EMBL" id="VSSQ01000213">
    <property type="protein sequence ID" value="MPL85921.1"/>
    <property type="molecule type" value="Genomic_DNA"/>
</dbReference>
<organism evidence="10">
    <name type="scientific">bioreactor metagenome</name>
    <dbReference type="NCBI Taxonomy" id="1076179"/>
    <lineage>
        <taxon>unclassified sequences</taxon>
        <taxon>metagenomes</taxon>
        <taxon>ecological metagenomes</taxon>
    </lineage>
</organism>
<proteinExistence type="inferred from homology"/>
<feature type="domain" description="CRISPR type III-associated protein" evidence="9">
    <location>
        <begin position="14"/>
        <end position="202"/>
    </location>
</feature>
<keyword evidence="3" id="KW-0540">Nuclease</keyword>
<evidence type="ECO:0000256" key="2">
    <source>
        <dbReference type="ARBA" id="ARBA00022150"/>
    </source>
</evidence>
<gene>
    <name evidence="10" type="primary">csm3_1</name>
    <name evidence="10" type="ORF">SDC9_31896</name>
</gene>
<evidence type="ECO:0000256" key="4">
    <source>
        <dbReference type="ARBA" id="ARBA00022759"/>
    </source>
</evidence>
<dbReference type="PANTHER" id="PTHR35579">
    <property type="entry name" value="CRISPR SYSTEM CMS ENDORIBONUCLEASE CSM3"/>
    <property type="match status" value="1"/>
</dbReference>
<keyword evidence="5" id="KW-0378">Hydrolase</keyword>
<evidence type="ECO:0000313" key="10">
    <source>
        <dbReference type="EMBL" id="MPL85921.1"/>
    </source>
</evidence>
<keyword evidence="7" id="KW-0051">Antiviral defense</keyword>
<dbReference type="GO" id="GO:0051607">
    <property type="term" value="P:defense response to virus"/>
    <property type="evidence" value="ECO:0007669"/>
    <property type="project" value="UniProtKB-KW"/>
</dbReference>
<evidence type="ECO:0000256" key="3">
    <source>
        <dbReference type="ARBA" id="ARBA00022722"/>
    </source>
</evidence>
<dbReference type="InterPro" id="IPR013412">
    <property type="entry name" value="CRISPR-assoc_RAMP_Csm3"/>
</dbReference>
<keyword evidence="6" id="KW-0694">RNA-binding</keyword>
<evidence type="ECO:0000256" key="8">
    <source>
        <dbReference type="ARBA" id="ARBA00033183"/>
    </source>
</evidence>
<dbReference type="InterPro" id="IPR052216">
    <property type="entry name" value="CRISPR_Csm3_endoribonuclease"/>
</dbReference>
<comment type="caution">
    <text evidence="10">The sequence shown here is derived from an EMBL/GenBank/DDBJ whole genome shotgun (WGS) entry which is preliminary data.</text>
</comment>
<sequence length="240" mass="26442">MANKLLKKIEVTGTLTLKTGLHIGGTNSSMQIGGIDKGVIRNPLNNQPFIPGSSLKGKMRSLLEVSLGTTKDVNMGTVKNGPADNGLSANLFGNATNERQKPSRLIVRDCQLSNAEELLEKTEIPYTEGKTEVVIDRITSAANPRQIERVPAGAKFRLNMVLNIWEQDGNESELFENLFKSLELLRDDYLGGSGSRGYGQVSIDIEKILQKKSDSYYGVKDAKPENITEKFKDQIEKLKS</sequence>
<evidence type="ECO:0000259" key="9">
    <source>
        <dbReference type="Pfam" id="PF03787"/>
    </source>
</evidence>
<comment type="similarity">
    <text evidence="1">Belongs to the CRISPR-associated Csm3 family.</text>
</comment>
<dbReference type="AlphaFoldDB" id="A0A644V412"/>
<dbReference type="PANTHER" id="PTHR35579:SF3">
    <property type="entry name" value="CRISPR SYSTEM CMS ENDORIBONUCLEASE CSM3"/>
    <property type="match status" value="1"/>
</dbReference>